<evidence type="ECO:0000313" key="3">
    <source>
        <dbReference type="Proteomes" id="UP000002318"/>
    </source>
</evidence>
<dbReference type="Gene3D" id="1.10.1760.20">
    <property type="match status" value="1"/>
</dbReference>
<dbReference type="EMBL" id="CP002116">
    <property type="protein sequence ID" value="ADK81941.1"/>
    <property type="molecule type" value="Genomic_DNA"/>
</dbReference>
<feature type="transmembrane region" description="Helical" evidence="1">
    <location>
        <begin position="114"/>
        <end position="131"/>
    </location>
</feature>
<keyword evidence="1" id="KW-0812">Transmembrane</keyword>
<name>E1R256_SEDSS</name>
<sequence>MNNEEREDLTKKQGYKLLGGVHPSVLAIWAALIAAGNLLPAIPIIGSGGTFSVSAALIPLSGVFFGPVGGAICAAIGGFLGQIIAPHIAWLGIATFLIGTCNAFVAGCITRRKWYVAIGIIAVGYILWFSTKIGRGAALFPLVFYSLGLVATALGALIWRKEEAFSKKPVLRGIGVFVSAYAGFVGAAGLANFAGITLYQWPSAMWIGLAFVSPWERAIFSLGATIIGVPLLIGLPKIGVFIGSDLEEQEEE</sequence>
<dbReference type="AlphaFoldDB" id="E1R256"/>
<reference evidence="2 3" key="1">
    <citation type="journal article" date="2010" name="Stand. Genomic Sci.">
        <title>Complete genome sequence of Spirochaeta smaragdinae type strain (SEBR 4228).</title>
        <authorList>
            <person name="Mavromatis K."/>
            <person name="Yasawong M."/>
            <person name="Chertkov O."/>
            <person name="Lapidus A."/>
            <person name="Lucas S."/>
            <person name="Nolan M."/>
            <person name="Del Rio T.G."/>
            <person name="Tice H."/>
            <person name="Cheng J.F."/>
            <person name="Pitluck S."/>
            <person name="Liolios K."/>
            <person name="Ivanova N."/>
            <person name="Tapia R."/>
            <person name="Han C."/>
            <person name="Bruce D."/>
            <person name="Goodwin L."/>
            <person name="Pati A."/>
            <person name="Chen A."/>
            <person name="Palaniappan K."/>
            <person name="Land M."/>
            <person name="Hauser L."/>
            <person name="Chang Y.J."/>
            <person name="Jeffries C.D."/>
            <person name="Detter J.C."/>
            <person name="Rohde M."/>
            <person name="Brambilla E."/>
            <person name="Spring S."/>
            <person name="Goker M."/>
            <person name="Sikorski J."/>
            <person name="Woyke T."/>
            <person name="Bristow J."/>
            <person name="Eisen J.A."/>
            <person name="Markowitz V."/>
            <person name="Hugenholtz P."/>
            <person name="Klenk H.P."/>
            <person name="Kyrpides N.C."/>
        </authorList>
    </citation>
    <scope>NUCLEOTIDE SEQUENCE [LARGE SCALE GENOMIC DNA]</scope>
    <source>
        <strain evidence="3">DSM 11293 / JCM 15392 / SEBR 4228</strain>
    </source>
</reference>
<dbReference type="HOGENOM" id="CLU_1102271_0_0_12"/>
<dbReference type="InterPro" id="IPR009825">
    <property type="entry name" value="ECF_substrate-spec-like"/>
</dbReference>
<keyword evidence="1" id="KW-0472">Membrane</keyword>
<feature type="transmembrane region" description="Helical" evidence="1">
    <location>
        <begin position="171"/>
        <end position="198"/>
    </location>
</feature>
<protein>
    <recommendedName>
        <fullName evidence="4">Signal transduction histidine kinase, LytS</fullName>
    </recommendedName>
</protein>
<gene>
    <name evidence="2" type="ordered locus">Spirs_2838</name>
</gene>
<dbReference type="Pfam" id="PF07155">
    <property type="entry name" value="ECF-ribofla_trS"/>
    <property type="match status" value="1"/>
</dbReference>
<evidence type="ECO:0008006" key="4">
    <source>
        <dbReference type="Google" id="ProtNLM"/>
    </source>
</evidence>
<dbReference type="OrthoDB" id="3078484at2"/>
<keyword evidence="3" id="KW-1185">Reference proteome</keyword>
<dbReference type="eggNOG" id="ENOG502ZB80">
    <property type="taxonomic scope" value="Bacteria"/>
</dbReference>
<organism evidence="2 3">
    <name type="scientific">Sediminispirochaeta smaragdinae (strain DSM 11293 / JCM 15392 / SEBR 4228)</name>
    <name type="common">Spirochaeta smaragdinae</name>
    <dbReference type="NCBI Taxonomy" id="573413"/>
    <lineage>
        <taxon>Bacteria</taxon>
        <taxon>Pseudomonadati</taxon>
        <taxon>Spirochaetota</taxon>
        <taxon>Spirochaetia</taxon>
        <taxon>Spirochaetales</taxon>
        <taxon>Spirochaetaceae</taxon>
        <taxon>Sediminispirochaeta</taxon>
    </lineage>
</organism>
<dbReference type="KEGG" id="ssm:Spirs_2838"/>
<dbReference type="STRING" id="573413.Spirs_2838"/>
<feature type="transmembrane region" description="Helical" evidence="1">
    <location>
        <begin position="137"/>
        <end position="159"/>
    </location>
</feature>
<feature type="transmembrane region" description="Helical" evidence="1">
    <location>
        <begin position="87"/>
        <end position="107"/>
    </location>
</feature>
<evidence type="ECO:0000313" key="2">
    <source>
        <dbReference type="EMBL" id="ADK81941.1"/>
    </source>
</evidence>
<keyword evidence="1" id="KW-1133">Transmembrane helix</keyword>
<feature type="transmembrane region" description="Helical" evidence="1">
    <location>
        <begin position="26"/>
        <end position="45"/>
    </location>
</feature>
<dbReference type="Proteomes" id="UP000002318">
    <property type="component" value="Chromosome"/>
</dbReference>
<evidence type="ECO:0000256" key="1">
    <source>
        <dbReference type="SAM" id="Phobius"/>
    </source>
</evidence>
<feature type="transmembrane region" description="Helical" evidence="1">
    <location>
        <begin position="57"/>
        <end position="81"/>
    </location>
</feature>
<dbReference type="GO" id="GO:0016020">
    <property type="term" value="C:membrane"/>
    <property type="evidence" value="ECO:0007669"/>
    <property type="project" value="InterPro"/>
</dbReference>
<accession>E1R256</accession>
<feature type="transmembrane region" description="Helical" evidence="1">
    <location>
        <begin position="218"/>
        <end position="235"/>
    </location>
</feature>
<proteinExistence type="predicted"/>
<dbReference type="RefSeq" id="WP_013255400.1">
    <property type="nucleotide sequence ID" value="NC_014364.1"/>
</dbReference>